<evidence type="ECO:0000313" key="4">
    <source>
        <dbReference type="Proteomes" id="UP000081671"/>
    </source>
</evidence>
<keyword evidence="1" id="KW-0175">Coiled coil</keyword>
<evidence type="ECO:0000259" key="3">
    <source>
        <dbReference type="Pfam" id="PF18210"/>
    </source>
</evidence>
<evidence type="ECO:0000256" key="1">
    <source>
        <dbReference type="SAM" id="Coils"/>
    </source>
</evidence>
<feature type="compositionally biased region" description="Basic and acidic residues" evidence="2">
    <location>
        <begin position="9"/>
        <end position="18"/>
    </location>
</feature>
<sequence length="1960" mass="220407">MDGVSSVATEERDNMERSVRRRHSSILKPPRSPLQDIRSGNEIVQESNTLRNRKSSRRVSFADTIKVFQTECPMKTVRKSEIADTEAGENVPPIQNTNSDDKYCEITVGMNTLLCAPIQTQMQQREFSIIEPNHDNKHGNDQTIIFSNENQMDLTASHTVMITKGLLDCTKSQNSTKIDTASFLANIKCHNANLRMKKELKIPMDQHPTPEKKINCNDLIQRLKTRKSSAYLTDPDKENFEIPIYSKQPSSASSTHQMQASLHVNENSSNITRIFREQDDGMNFTQCLTTDIHIPPSGEDNLVEFKGDITTYDNDCMDLTANHTLQVLSLANNLSKTENQTYKISKDVEAVGGTEAPEKTTVSKSKQNAGLQDPFLNPEHKTHCSHIIDSETPTVTGTSNQDARATAGNSESVCFSPAAHGYKTLFYSSCDDAMDLTKCLSSMREEKSLLKPDGNFSKGHSNPDSSPVLTEKTFYSGEDSMDITKSHTVAIDNQLFKQDQTDVPIVSAPLSEEAMILQNHVTVAEGGGRNVNCHSLPQVSRARLQQSLTNSLSLHSTDKKTFLLEDEDMDLTQSHTSNLSQAPLAPYILASENITKSYSCSKSPPDKWGKIHIAKSVPGQGSKVPESLRRDLDDPAQVSSHDQVIICSEEEQTMDLTKSHAVIIKFGPSEVQDRNKNNLEQSTIQVKTVNRPIAVKGENCGKSPMEKTGEFVPNNVFGVLEDKSIQKPEFLMEKQNAKVCGRKSVSGLKIDKTVIFSDGDENDMEITKSCTVDINHRSLLDKGDANQMPVEGTSKTILYACEQGEMEITTSHTVALECERASSNERIIRPVEKTTMFVDNHDELEMTKSHTVFINYHAEKTLPPHRPKFELPKRKSLRTAEVTSLAKENALCSENGDSNHPASKGRQVTVPEECSSYHPRGECETLIADNNMQVSKLTSWKNVKDVQKPGFPNELLSGKTQRRKSLRLQNDKTIAFSENDKNDMDITRSSRVEINDKGTLEDREDSNWMPLTGASKTVLYACGQDDMEITRSHTTASECQTLPPEEVTAKPVDKTIMFVDNHNDLKVTKSHAVFIDCQATEKTLPEYPTFGIAREGNSTEDNSCIQEITKKQALSVGSEIVFHSAQKHQMTTLIPPNTLCRDQSKMELIKFHRTDTNEVVMGKVADQAYIVKGAQAESCHIDSTDRKNVDFTSSHGAVICGSSDNWKQSLKNLHGKTEGVSDLQTVQLPPTPEQVLELGTTGFNNKSVLQTKEINNIVSNDANDNKDEENKNSHSGSESMSIPLSTAGRDKMRRYSLGIFLPRLPNKRNCSVMGIDETEQIPADSTDLNHLEILPVSNKDLGTGSVVPKMNLSPSQYINEENLPGEINSSGSISTEIEENILIETDQKATLPSDNKMEETCISHKRTWVQEGDAVSTEKKIRKHDFQLGDTIQGHEIFDPDTEEDIDKHVNSVLAKSPSRTPSSCSSSLDSVKADGTSLDFSTNRNSQMESQFLSDTICEENLREKLKDGSITIREFFILLQVHIVIQKPRQSNLPAKFTTDISPTPEDLMLRQYVYGPKIQIYREDCEVLRQKIEALKISALNQDKLLTDVNRNLWEKMRNCSDEELKTFGIYLNKIKSRSTKMTKVFTHQGKVALYNKLVKSAQNEREKLQIRINEMDNILKKISNCLTEVEIETKDLENEEKDNPVDEWNSQMKAAENELKQLKSEEEELERKVLEVEVQKKQTLAQIDFMQKQINRTEELLDQLSLSEWTIIEWNDTQAVFTFVYDTIQLTITFGEPVAGIPFLDQANRKIAEVDFQSLLDEDKAPPSSLLVHELIFQYIEEQESWKKKCITQHQIPQMLHELSLVVNHCRLLGEEIEFLKRWGPNYNLMYIDVKHSELKLLFSSSVAFAKFELTLSVSAYYPLVPLPFTVQNHLGNIGHDEIATIMSKVPLEDNYLKNIVKQIYQDLLQDCHFSC</sequence>
<evidence type="ECO:0000313" key="5">
    <source>
        <dbReference type="RefSeq" id="XP_012865623.1"/>
    </source>
</evidence>
<dbReference type="OrthoDB" id="6132334at2759"/>
<dbReference type="Pfam" id="PF19221">
    <property type="entry name" value="MELT"/>
    <property type="match status" value="13"/>
</dbReference>
<name>A0A1S3EML5_DIPOR</name>
<evidence type="ECO:0000256" key="2">
    <source>
        <dbReference type="SAM" id="MobiDB-lite"/>
    </source>
</evidence>
<dbReference type="CDD" id="cd21853">
    <property type="entry name" value="KNL1_NTD"/>
    <property type="match status" value="1"/>
</dbReference>
<feature type="compositionally biased region" description="Polar residues" evidence="2">
    <location>
        <begin position="1273"/>
        <end position="1284"/>
    </location>
</feature>
<dbReference type="CDD" id="cd22892">
    <property type="entry name" value="DRWD-C_Knl1"/>
    <property type="match status" value="1"/>
</dbReference>
<dbReference type="InParanoid" id="A0A1S3EML5"/>
<feature type="compositionally biased region" description="Basic and acidic residues" evidence="2">
    <location>
        <begin position="1263"/>
        <end position="1272"/>
    </location>
</feature>
<dbReference type="FunCoup" id="A0A1S3EML5">
    <property type="interactions" value="1034"/>
</dbReference>
<feature type="region of interest" description="Disordered" evidence="2">
    <location>
        <begin position="1257"/>
        <end position="1287"/>
    </location>
</feature>
<dbReference type="GO" id="GO:0008608">
    <property type="term" value="P:attachment of spindle microtubules to kinetochore"/>
    <property type="evidence" value="ECO:0007669"/>
    <property type="project" value="InterPro"/>
</dbReference>
<feature type="region of interest" description="Disordered" evidence="2">
    <location>
        <begin position="354"/>
        <end position="375"/>
    </location>
</feature>
<accession>A0A1S3EML5</accession>
<proteinExistence type="predicted"/>
<dbReference type="KEGG" id="dord:105981134"/>
<dbReference type="Pfam" id="PF18210">
    <property type="entry name" value="Knl1_RWD_C"/>
    <property type="match status" value="1"/>
</dbReference>
<gene>
    <name evidence="5" type="primary">Casc5</name>
</gene>
<dbReference type="GO" id="GO:0005634">
    <property type="term" value="C:nucleus"/>
    <property type="evidence" value="ECO:0007669"/>
    <property type="project" value="TreeGrafter"/>
</dbReference>
<dbReference type="Proteomes" id="UP000081671">
    <property type="component" value="Unplaced"/>
</dbReference>
<feature type="coiled-coil region" evidence="1">
    <location>
        <begin position="1635"/>
        <end position="1751"/>
    </location>
</feature>
<dbReference type="InterPro" id="IPR037388">
    <property type="entry name" value="Blinkin"/>
</dbReference>
<dbReference type="CTD" id="57082"/>
<protein>
    <submittedName>
        <fullName evidence="5">Protein CASC5</fullName>
    </submittedName>
</protein>
<feature type="region of interest" description="Disordered" evidence="2">
    <location>
        <begin position="889"/>
        <end position="912"/>
    </location>
</feature>
<organism evidence="4 5">
    <name type="scientific">Dipodomys ordii</name>
    <name type="common">Ord's kangaroo rat</name>
    <dbReference type="NCBI Taxonomy" id="10020"/>
    <lineage>
        <taxon>Eukaryota</taxon>
        <taxon>Metazoa</taxon>
        <taxon>Chordata</taxon>
        <taxon>Craniata</taxon>
        <taxon>Vertebrata</taxon>
        <taxon>Euteleostomi</taxon>
        <taxon>Mammalia</taxon>
        <taxon>Eutheria</taxon>
        <taxon>Euarchontoglires</taxon>
        <taxon>Glires</taxon>
        <taxon>Rodentia</taxon>
        <taxon>Castorimorpha</taxon>
        <taxon>Heteromyidae</taxon>
        <taxon>Dipodomyinae</taxon>
        <taxon>Dipodomys</taxon>
    </lineage>
</organism>
<dbReference type="PANTHER" id="PTHR16520:SF3">
    <property type="entry name" value="KINETOCHORE SCAFFOLD 1"/>
    <property type="match status" value="1"/>
</dbReference>
<dbReference type="GeneID" id="105981134"/>
<reference evidence="5" key="1">
    <citation type="submission" date="2025-08" db="UniProtKB">
        <authorList>
            <consortium name="RefSeq"/>
        </authorList>
    </citation>
    <scope>IDENTIFICATION</scope>
    <source>
        <tissue evidence="5">Kidney</tissue>
    </source>
</reference>
<dbReference type="InterPro" id="IPR040850">
    <property type="entry name" value="Knl1_RWD_C"/>
</dbReference>
<dbReference type="RefSeq" id="XP_012865623.1">
    <property type="nucleotide sequence ID" value="XM_013010169.1"/>
</dbReference>
<dbReference type="InterPro" id="IPR043651">
    <property type="entry name" value="KNL1_MELT_rpt"/>
</dbReference>
<dbReference type="GO" id="GO:0051301">
    <property type="term" value="P:cell division"/>
    <property type="evidence" value="ECO:0007669"/>
    <property type="project" value="InterPro"/>
</dbReference>
<feature type="region of interest" description="Disordered" evidence="2">
    <location>
        <begin position="1"/>
        <end position="42"/>
    </location>
</feature>
<dbReference type="STRING" id="10020.ENSDORP00000009910"/>
<feature type="domain" description="Knl1 C-terminal RWD" evidence="3">
    <location>
        <begin position="1705"/>
        <end position="1858"/>
    </location>
</feature>
<dbReference type="GO" id="GO:0034501">
    <property type="term" value="P:protein localization to kinetochore"/>
    <property type="evidence" value="ECO:0007669"/>
    <property type="project" value="InterPro"/>
</dbReference>
<feature type="compositionally biased region" description="Polar residues" evidence="2">
    <location>
        <begin position="360"/>
        <end position="370"/>
    </location>
</feature>
<dbReference type="CDD" id="cd22817">
    <property type="entry name" value="DRWD-N_Knl1"/>
    <property type="match status" value="1"/>
</dbReference>
<dbReference type="PANTHER" id="PTHR16520">
    <property type="entry name" value="KINETOCHORE SCAFFOLD 1"/>
    <property type="match status" value="1"/>
</dbReference>
<keyword evidence="4" id="KW-1185">Reference proteome</keyword>